<evidence type="ECO:0000259" key="2">
    <source>
        <dbReference type="Pfam" id="PF03629"/>
    </source>
</evidence>
<organism evidence="3">
    <name type="scientific">marine metagenome</name>
    <dbReference type="NCBI Taxonomy" id="408172"/>
    <lineage>
        <taxon>unclassified sequences</taxon>
        <taxon>metagenomes</taxon>
        <taxon>ecological metagenomes</taxon>
    </lineage>
</organism>
<dbReference type="SUPFAM" id="SSF52266">
    <property type="entry name" value="SGNH hydrolase"/>
    <property type="match status" value="1"/>
</dbReference>
<dbReference type="EMBL" id="UINC01002029">
    <property type="protein sequence ID" value="SUZ92080.1"/>
    <property type="molecule type" value="Genomic_DNA"/>
</dbReference>
<keyword evidence="1" id="KW-0378">Hydrolase</keyword>
<dbReference type="InterPro" id="IPR005181">
    <property type="entry name" value="SASA"/>
</dbReference>
<dbReference type="GO" id="GO:0016787">
    <property type="term" value="F:hydrolase activity"/>
    <property type="evidence" value="ECO:0007669"/>
    <property type="project" value="UniProtKB-KW"/>
</dbReference>
<name>A0A381RJS5_9ZZZZ</name>
<dbReference type="PANTHER" id="PTHR31988">
    <property type="entry name" value="ESTERASE, PUTATIVE (DUF303)-RELATED"/>
    <property type="match status" value="1"/>
</dbReference>
<evidence type="ECO:0000256" key="1">
    <source>
        <dbReference type="ARBA" id="ARBA00022801"/>
    </source>
</evidence>
<reference evidence="3" key="1">
    <citation type="submission" date="2018-05" db="EMBL/GenBank/DDBJ databases">
        <authorList>
            <person name="Lanie J.A."/>
            <person name="Ng W.-L."/>
            <person name="Kazmierczak K.M."/>
            <person name="Andrzejewski T.M."/>
            <person name="Davidsen T.M."/>
            <person name="Wayne K.J."/>
            <person name="Tettelin H."/>
            <person name="Glass J.I."/>
            <person name="Rusch D."/>
            <person name="Podicherti R."/>
            <person name="Tsui H.-C.T."/>
            <person name="Winkler M.E."/>
        </authorList>
    </citation>
    <scope>NUCLEOTIDE SEQUENCE</scope>
</reference>
<gene>
    <name evidence="3" type="ORF">METZ01_LOCUS44934</name>
</gene>
<dbReference type="InterPro" id="IPR036514">
    <property type="entry name" value="SGNH_hydro_sf"/>
</dbReference>
<dbReference type="Pfam" id="PF03629">
    <property type="entry name" value="SASA"/>
    <property type="match status" value="1"/>
</dbReference>
<dbReference type="PANTHER" id="PTHR31988:SF19">
    <property type="entry name" value="9-O-ACETYL-N-ACETYLNEURAMINIC ACID DEACETYLASE-RELATED"/>
    <property type="match status" value="1"/>
</dbReference>
<proteinExistence type="predicted"/>
<protein>
    <recommendedName>
        <fullName evidence="2">Sialate O-acetylesterase domain-containing protein</fullName>
    </recommendedName>
</protein>
<accession>A0A381RJS5</accession>
<sequence>MLFGLQIVRVGTLAFVLWLGAWSVGAQTEPPLVFILAGQSNMVGQGVTAELTADQLITPPNVTYLMETGETGLFDRVRFGPEVSLVPRLAQAWPDRELIFVKHAVGGTSLLAWAPEWDAARAELTRNVEVGPLYTQLIAILDRHELRGDAEIGAVFWMQGESDARYPEVAAEYFNNLTTLIAAFRDDLQNTELLFVMGRANPSPERYTELPVVQRAQQRTGDELAAVRLIDTEGLSKREDGVHYDTAGLLELGRRFAAALAAEIHSP</sequence>
<dbReference type="InterPro" id="IPR052940">
    <property type="entry name" value="Carb_Esterase_6"/>
</dbReference>
<dbReference type="AlphaFoldDB" id="A0A381RJS5"/>
<dbReference type="Gene3D" id="3.40.50.1110">
    <property type="entry name" value="SGNH hydrolase"/>
    <property type="match status" value="1"/>
</dbReference>
<feature type="domain" description="Sialate O-acetylesterase" evidence="2">
    <location>
        <begin position="33"/>
        <end position="260"/>
    </location>
</feature>
<evidence type="ECO:0000313" key="3">
    <source>
        <dbReference type="EMBL" id="SUZ92080.1"/>
    </source>
</evidence>